<reference evidence="1" key="1">
    <citation type="submission" date="2018-05" db="EMBL/GenBank/DDBJ databases">
        <authorList>
            <person name="Lanie J.A."/>
            <person name="Ng W.-L."/>
            <person name="Kazmierczak K.M."/>
            <person name="Andrzejewski T.M."/>
            <person name="Davidsen T.M."/>
            <person name="Wayne K.J."/>
            <person name="Tettelin H."/>
            <person name="Glass J.I."/>
            <person name="Rusch D."/>
            <person name="Podicherti R."/>
            <person name="Tsui H.-C.T."/>
            <person name="Winkler M.E."/>
        </authorList>
    </citation>
    <scope>NUCLEOTIDE SEQUENCE</scope>
</reference>
<evidence type="ECO:0000313" key="1">
    <source>
        <dbReference type="EMBL" id="SVE61133.1"/>
    </source>
</evidence>
<gene>
    <name evidence="1" type="ORF">METZ01_LOCUS513987</name>
</gene>
<protein>
    <submittedName>
        <fullName evidence="1">Uncharacterized protein</fullName>
    </submittedName>
</protein>
<name>A0A383EXH1_9ZZZZ</name>
<feature type="non-terminal residue" evidence="1">
    <location>
        <position position="1"/>
    </location>
</feature>
<dbReference type="AlphaFoldDB" id="A0A383EXH1"/>
<accession>A0A383EXH1</accession>
<organism evidence="1">
    <name type="scientific">marine metagenome</name>
    <dbReference type="NCBI Taxonomy" id="408172"/>
    <lineage>
        <taxon>unclassified sequences</taxon>
        <taxon>metagenomes</taxon>
        <taxon>ecological metagenomes</taxon>
    </lineage>
</organism>
<dbReference type="EMBL" id="UINC01229430">
    <property type="protein sequence ID" value="SVE61133.1"/>
    <property type="molecule type" value="Genomic_DNA"/>
</dbReference>
<sequence>YYRLKTWASAYAKSRRKKDNRF</sequence>
<proteinExistence type="predicted"/>